<dbReference type="OMA" id="KMIVHDR"/>
<keyword evidence="12 13" id="KW-0439">Lignin degradation</keyword>
<dbReference type="CDD" id="cd13897">
    <property type="entry name" value="CuRO_3_LCC_plant"/>
    <property type="match status" value="1"/>
</dbReference>
<comment type="subcellular location">
    <subcellularLocation>
        <location evidence="2 13">Secreted</location>
        <location evidence="2 13">Extracellular space</location>
        <location evidence="2 13">Apoplast</location>
    </subcellularLocation>
</comment>
<dbReference type="SUPFAM" id="SSF49503">
    <property type="entry name" value="Cupredoxins"/>
    <property type="match status" value="3"/>
</dbReference>
<evidence type="ECO:0000256" key="13">
    <source>
        <dbReference type="RuleBase" id="RU361119"/>
    </source>
</evidence>
<keyword evidence="6 13" id="KW-0964">Secreted</keyword>
<dbReference type="CDD" id="cd13875">
    <property type="entry name" value="CuRO_2_LCC_plant"/>
    <property type="match status" value="1"/>
</dbReference>
<dbReference type="STRING" id="1590841.A0A2R6Q0T6"/>
<evidence type="ECO:0000256" key="1">
    <source>
        <dbReference type="ARBA" id="ARBA00000349"/>
    </source>
</evidence>
<comment type="function">
    <text evidence="13">Lignin degradation and detoxification of lignin-derived products.</text>
</comment>
<comment type="caution">
    <text evidence="17">The sequence shown here is derived from an EMBL/GenBank/DDBJ whole genome shotgun (WGS) entry which is preliminary data.</text>
</comment>
<dbReference type="CDD" id="cd13849">
    <property type="entry name" value="CuRO_1_LCC_plant"/>
    <property type="match status" value="1"/>
</dbReference>
<dbReference type="InterPro" id="IPR011706">
    <property type="entry name" value="Cu-oxidase_C"/>
</dbReference>
<evidence type="ECO:0000259" key="14">
    <source>
        <dbReference type="Pfam" id="PF00394"/>
    </source>
</evidence>
<evidence type="ECO:0000259" key="16">
    <source>
        <dbReference type="Pfam" id="PF07732"/>
    </source>
</evidence>
<dbReference type="GO" id="GO:0048046">
    <property type="term" value="C:apoplast"/>
    <property type="evidence" value="ECO:0007669"/>
    <property type="project" value="UniProtKB-SubCell"/>
</dbReference>
<evidence type="ECO:0000256" key="9">
    <source>
        <dbReference type="ARBA" id="ARBA00023002"/>
    </source>
</evidence>
<dbReference type="InterPro" id="IPR034289">
    <property type="entry name" value="CuRO_3_LCC"/>
</dbReference>
<keyword evidence="18" id="KW-1185">Reference proteome</keyword>
<dbReference type="GO" id="GO:0046274">
    <property type="term" value="P:lignin catabolic process"/>
    <property type="evidence" value="ECO:0007669"/>
    <property type="project" value="UniProtKB-KW"/>
</dbReference>
<feature type="domain" description="Plastocyanin-like" evidence="16">
    <location>
        <begin position="36"/>
        <end position="148"/>
    </location>
</feature>
<proteinExistence type="inferred from homology"/>
<dbReference type="Pfam" id="PF00394">
    <property type="entry name" value="Cu-oxidase"/>
    <property type="match status" value="1"/>
</dbReference>
<evidence type="ECO:0000259" key="15">
    <source>
        <dbReference type="Pfam" id="PF07731"/>
    </source>
</evidence>
<dbReference type="FunCoup" id="A0A2R6Q0T6">
    <property type="interactions" value="41"/>
</dbReference>
<dbReference type="PROSITE" id="PS00080">
    <property type="entry name" value="MULTICOPPER_OXIDASE2"/>
    <property type="match status" value="1"/>
</dbReference>
<evidence type="ECO:0000256" key="4">
    <source>
        <dbReference type="ARBA" id="ARBA00012297"/>
    </source>
</evidence>
<keyword evidence="9 13" id="KW-0560">Oxidoreductase</keyword>
<dbReference type="Pfam" id="PF07731">
    <property type="entry name" value="Cu-oxidase_2"/>
    <property type="match status" value="1"/>
</dbReference>
<comment type="catalytic activity">
    <reaction evidence="1 13">
        <text>4 hydroquinone + O2 = 4 benzosemiquinone + 2 H2O</text>
        <dbReference type="Rhea" id="RHEA:11276"/>
        <dbReference type="ChEBI" id="CHEBI:15377"/>
        <dbReference type="ChEBI" id="CHEBI:15379"/>
        <dbReference type="ChEBI" id="CHEBI:17594"/>
        <dbReference type="ChEBI" id="CHEBI:17977"/>
        <dbReference type="EC" id="1.10.3.2"/>
    </reaction>
</comment>
<dbReference type="FunFam" id="2.60.40.420:FF:000049">
    <property type="entry name" value="Laccase"/>
    <property type="match status" value="1"/>
</dbReference>
<dbReference type="InterPro" id="IPR033138">
    <property type="entry name" value="Cu_oxidase_CS"/>
</dbReference>
<dbReference type="Gramene" id="PSS00019">
    <property type="protein sequence ID" value="PSS00019"/>
    <property type="gene ID" value="CEY00_Acc23986"/>
</dbReference>
<dbReference type="InterPro" id="IPR008972">
    <property type="entry name" value="Cupredoxin"/>
</dbReference>
<evidence type="ECO:0000256" key="7">
    <source>
        <dbReference type="ARBA" id="ARBA00022723"/>
    </source>
</evidence>
<reference evidence="18" key="2">
    <citation type="journal article" date="2018" name="BMC Genomics">
        <title>A manually annotated Actinidia chinensis var. chinensis (kiwifruit) genome highlights the challenges associated with draft genomes and gene prediction in plants.</title>
        <authorList>
            <person name="Pilkington S.M."/>
            <person name="Crowhurst R."/>
            <person name="Hilario E."/>
            <person name="Nardozza S."/>
            <person name="Fraser L."/>
            <person name="Peng Y."/>
            <person name="Gunaseelan K."/>
            <person name="Simpson R."/>
            <person name="Tahir J."/>
            <person name="Deroles S.C."/>
            <person name="Templeton K."/>
            <person name="Luo Z."/>
            <person name="Davy M."/>
            <person name="Cheng C."/>
            <person name="McNeilage M."/>
            <person name="Scaglione D."/>
            <person name="Liu Y."/>
            <person name="Zhang Q."/>
            <person name="Datson P."/>
            <person name="De Silva N."/>
            <person name="Gardiner S.E."/>
            <person name="Bassett H."/>
            <person name="Chagne D."/>
            <person name="McCallum J."/>
            <person name="Dzierzon H."/>
            <person name="Deng C."/>
            <person name="Wang Y.Y."/>
            <person name="Barron L."/>
            <person name="Manako K."/>
            <person name="Bowen J."/>
            <person name="Foster T.M."/>
            <person name="Erridge Z.A."/>
            <person name="Tiffin H."/>
            <person name="Waite C.N."/>
            <person name="Davies K.M."/>
            <person name="Grierson E.P."/>
            <person name="Laing W.A."/>
            <person name="Kirk R."/>
            <person name="Chen X."/>
            <person name="Wood M."/>
            <person name="Montefiori M."/>
            <person name="Brummell D.A."/>
            <person name="Schwinn K.E."/>
            <person name="Catanach A."/>
            <person name="Fullerton C."/>
            <person name="Li D."/>
            <person name="Meiyalaghan S."/>
            <person name="Nieuwenhuizen N."/>
            <person name="Read N."/>
            <person name="Prakash R."/>
            <person name="Hunter D."/>
            <person name="Zhang H."/>
            <person name="McKenzie M."/>
            <person name="Knabel M."/>
            <person name="Harris A."/>
            <person name="Allan A.C."/>
            <person name="Gleave A."/>
            <person name="Chen A."/>
            <person name="Janssen B.J."/>
            <person name="Plunkett B."/>
            <person name="Ampomah-Dwamena C."/>
            <person name="Voogd C."/>
            <person name="Leif D."/>
            <person name="Lafferty D."/>
            <person name="Souleyre E.J.F."/>
            <person name="Varkonyi-Gasic E."/>
            <person name="Gambi F."/>
            <person name="Hanley J."/>
            <person name="Yao J.L."/>
            <person name="Cheung J."/>
            <person name="David K.M."/>
            <person name="Warren B."/>
            <person name="Marsh K."/>
            <person name="Snowden K.C."/>
            <person name="Lin-Wang K."/>
            <person name="Brian L."/>
            <person name="Martinez-Sanchez M."/>
            <person name="Wang M."/>
            <person name="Ileperuma N."/>
            <person name="Macnee N."/>
            <person name="Campin R."/>
            <person name="McAtee P."/>
            <person name="Drummond R.S.M."/>
            <person name="Espley R.V."/>
            <person name="Ireland H.S."/>
            <person name="Wu R."/>
            <person name="Atkinson R.G."/>
            <person name="Karunairetnam S."/>
            <person name="Bulley S."/>
            <person name="Chunkath S."/>
            <person name="Hanley Z."/>
            <person name="Storey R."/>
            <person name="Thrimawithana A.H."/>
            <person name="Thomson S."/>
            <person name="David C."/>
            <person name="Testolin R."/>
            <person name="Huang H."/>
            <person name="Hellens R.P."/>
            <person name="Schaffer R.J."/>
        </authorList>
    </citation>
    <scope>NUCLEOTIDE SEQUENCE [LARGE SCALE GENOMIC DNA]</scope>
    <source>
        <strain evidence="18">cv. Red5</strain>
    </source>
</reference>
<keyword evidence="7 13" id="KW-0479">Metal-binding</keyword>
<organism evidence="17 18">
    <name type="scientific">Actinidia chinensis var. chinensis</name>
    <name type="common">Chinese soft-hair kiwi</name>
    <dbReference type="NCBI Taxonomy" id="1590841"/>
    <lineage>
        <taxon>Eukaryota</taxon>
        <taxon>Viridiplantae</taxon>
        <taxon>Streptophyta</taxon>
        <taxon>Embryophyta</taxon>
        <taxon>Tracheophyta</taxon>
        <taxon>Spermatophyta</taxon>
        <taxon>Magnoliopsida</taxon>
        <taxon>eudicotyledons</taxon>
        <taxon>Gunneridae</taxon>
        <taxon>Pentapetalae</taxon>
        <taxon>asterids</taxon>
        <taxon>Ericales</taxon>
        <taxon>Actinidiaceae</taxon>
        <taxon>Actinidia</taxon>
    </lineage>
</organism>
<comment type="cofactor">
    <cofactor evidence="13">
        <name>Cu cation</name>
        <dbReference type="ChEBI" id="CHEBI:23378"/>
    </cofactor>
    <text evidence="13">Binds 4 Cu cations per monomer.</text>
</comment>
<dbReference type="InterPro" id="IPR034285">
    <property type="entry name" value="CuRO_2_LCC"/>
</dbReference>
<reference evidence="17 18" key="1">
    <citation type="submission" date="2017-07" db="EMBL/GenBank/DDBJ databases">
        <title>An improved, manually edited Actinidia chinensis var. chinensis (kiwifruit) genome highlights the challenges associated with draft genomes and gene prediction in plants.</title>
        <authorList>
            <person name="Pilkington S."/>
            <person name="Crowhurst R."/>
            <person name="Hilario E."/>
            <person name="Nardozza S."/>
            <person name="Fraser L."/>
            <person name="Peng Y."/>
            <person name="Gunaseelan K."/>
            <person name="Simpson R."/>
            <person name="Tahir J."/>
            <person name="Deroles S."/>
            <person name="Templeton K."/>
            <person name="Luo Z."/>
            <person name="Davy M."/>
            <person name="Cheng C."/>
            <person name="Mcneilage M."/>
            <person name="Scaglione D."/>
            <person name="Liu Y."/>
            <person name="Zhang Q."/>
            <person name="Datson P."/>
            <person name="De Silva N."/>
            <person name="Gardiner S."/>
            <person name="Bassett H."/>
            <person name="Chagne D."/>
            <person name="Mccallum J."/>
            <person name="Dzierzon H."/>
            <person name="Deng C."/>
            <person name="Wang Y.-Y."/>
            <person name="Barron N."/>
            <person name="Manako K."/>
            <person name="Bowen J."/>
            <person name="Foster T."/>
            <person name="Erridge Z."/>
            <person name="Tiffin H."/>
            <person name="Waite C."/>
            <person name="Davies K."/>
            <person name="Grierson E."/>
            <person name="Laing W."/>
            <person name="Kirk R."/>
            <person name="Chen X."/>
            <person name="Wood M."/>
            <person name="Montefiori M."/>
            <person name="Brummell D."/>
            <person name="Schwinn K."/>
            <person name="Catanach A."/>
            <person name="Fullerton C."/>
            <person name="Li D."/>
            <person name="Meiyalaghan S."/>
            <person name="Nieuwenhuizen N."/>
            <person name="Read N."/>
            <person name="Prakash R."/>
            <person name="Hunter D."/>
            <person name="Zhang H."/>
            <person name="Mckenzie M."/>
            <person name="Knabel M."/>
            <person name="Harris A."/>
            <person name="Allan A."/>
            <person name="Chen A."/>
            <person name="Janssen B."/>
            <person name="Plunkett B."/>
            <person name="Dwamena C."/>
            <person name="Voogd C."/>
            <person name="Leif D."/>
            <person name="Lafferty D."/>
            <person name="Souleyre E."/>
            <person name="Varkonyi-Gasic E."/>
            <person name="Gambi F."/>
            <person name="Hanley J."/>
            <person name="Yao J.-L."/>
            <person name="Cheung J."/>
            <person name="David K."/>
            <person name="Warren B."/>
            <person name="Marsh K."/>
            <person name="Snowden K."/>
            <person name="Lin-Wang K."/>
            <person name="Brian L."/>
            <person name="Martinez-Sanchez M."/>
            <person name="Wang M."/>
            <person name="Ileperuma N."/>
            <person name="Macnee N."/>
            <person name="Campin R."/>
            <person name="Mcatee P."/>
            <person name="Drummond R."/>
            <person name="Espley R."/>
            <person name="Ireland H."/>
            <person name="Wu R."/>
            <person name="Atkinson R."/>
            <person name="Karunairetnam S."/>
            <person name="Bulley S."/>
            <person name="Chunkath S."/>
            <person name="Hanley Z."/>
            <person name="Storey R."/>
            <person name="Thrimawithana A."/>
            <person name="Thomson S."/>
            <person name="David C."/>
            <person name="Testolin R."/>
        </authorList>
    </citation>
    <scope>NUCLEOTIDE SEQUENCE [LARGE SCALE GENOMIC DNA]</scope>
    <source>
        <strain evidence="18">cv. Red5</strain>
        <tissue evidence="17">Young leaf</tissue>
    </source>
</reference>
<keyword evidence="8 13" id="KW-0677">Repeat</keyword>
<dbReference type="Gene3D" id="2.60.40.420">
    <property type="entry name" value="Cupredoxins - blue copper proteins"/>
    <property type="match status" value="3"/>
</dbReference>
<name>A0A2R6Q0T6_ACTCC</name>
<evidence type="ECO:0000256" key="6">
    <source>
        <dbReference type="ARBA" id="ARBA00022525"/>
    </source>
</evidence>
<dbReference type="InterPro" id="IPR002355">
    <property type="entry name" value="Cu_oxidase_Cu_BS"/>
</dbReference>
<keyword evidence="10 13" id="KW-0186">Copper</keyword>
<evidence type="ECO:0000256" key="10">
    <source>
        <dbReference type="ARBA" id="ARBA00023008"/>
    </source>
</evidence>
<dbReference type="Proteomes" id="UP000241394">
    <property type="component" value="Chromosome LG21"/>
</dbReference>
<evidence type="ECO:0000313" key="17">
    <source>
        <dbReference type="EMBL" id="PSS00019.1"/>
    </source>
</evidence>
<dbReference type="Pfam" id="PF07732">
    <property type="entry name" value="Cu-oxidase_3"/>
    <property type="match status" value="1"/>
</dbReference>
<dbReference type="InterPro" id="IPR001117">
    <property type="entry name" value="Cu-oxidase_2nd"/>
</dbReference>
<dbReference type="InParanoid" id="A0A2R6Q0T6"/>
<gene>
    <name evidence="17" type="ORF">CEY00_Acc23986</name>
</gene>
<dbReference type="InterPro" id="IPR011707">
    <property type="entry name" value="Cu-oxidase-like_N"/>
</dbReference>
<dbReference type="InterPro" id="IPR034288">
    <property type="entry name" value="CuRO_1_LCC"/>
</dbReference>
<keyword evidence="11" id="KW-0325">Glycoprotein</keyword>
<dbReference type="EMBL" id="NKQK01000021">
    <property type="protein sequence ID" value="PSS00019.1"/>
    <property type="molecule type" value="Genomic_DNA"/>
</dbReference>
<feature type="domain" description="Plastocyanin-like" evidence="15">
    <location>
        <begin position="421"/>
        <end position="551"/>
    </location>
</feature>
<feature type="domain" description="Plastocyanin-like" evidence="14">
    <location>
        <begin position="161"/>
        <end position="311"/>
    </location>
</feature>
<dbReference type="EC" id="1.10.3.2" evidence="4 13"/>
<comment type="similarity">
    <text evidence="3 13">Belongs to the multicopper oxidase family.</text>
</comment>
<evidence type="ECO:0000256" key="11">
    <source>
        <dbReference type="ARBA" id="ARBA00023180"/>
    </source>
</evidence>
<dbReference type="GO" id="GO:0005507">
    <property type="term" value="F:copper ion binding"/>
    <property type="evidence" value="ECO:0007669"/>
    <property type="project" value="InterPro"/>
</dbReference>
<accession>A0A2R6Q0T6</accession>
<evidence type="ECO:0000256" key="5">
    <source>
        <dbReference type="ARBA" id="ARBA00022523"/>
    </source>
</evidence>
<dbReference type="GO" id="GO:0052716">
    <property type="term" value="F:hydroquinone:oxygen oxidoreductase activity"/>
    <property type="evidence" value="ECO:0007669"/>
    <property type="project" value="UniProtKB-EC"/>
</dbReference>
<evidence type="ECO:0000256" key="8">
    <source>
        <dbReference type="ARBA" id="ARBA00022737"/>
    </source>
</evidence>
<dbReference type="OrthoDB" id="2121828at2759"/>
<dbReference type="AlphaFoldDB" id="A0A2R6Q0T6"/>
<evidence type="ECO:0000256" key="2">
    <source>
        <dbReference type="ARBA" id="ARBA00004271"/>
    </source>
</evidence>
<evidence type="ECO:0000256" key="12">
    <source>
        <dbReference type="ARBA" id="ARBA00023185"/>
    </source>
</evidence>
<dbReference type="NCBIfam" id="TIGR03389">
    <property type="entry name" value="laccase"/>
    <property type="match status" value="1"/>
</dbReference>
<keyword evidence="5 13" id="KW-0052">Apoplast</keyword>
<dbReference type="PROSITE" id="PS00079">
    <property type="entry name" value="MULTICOPPER_OXIDASE1"/>
    <property type="match status" value="1"/>
</dbReference>
<dbReference type="SMR" id="A0A2R6Q0T6"/>
<protein>
    <recommendedName>
        <fullName evidence="4 13">Laccase</fullName>
        <ecNumber evidence="4 13">1.10.3.2</ecNumber>
    </recommendedName>
    <alternativeName>
        <fullName evidence="13">Benzenediol:oxygen oxidoreductase</fullName>
    </alternativeName>
    <alternativeName>
        <fullName evidence="13">Diphenol oxidase</fullName>
    </alternativeName>
    <alternativeName>
        <fullName evidence="13">Urishiol oxidase</fullName>
    </alternativeName>
</protein>
<dbReference type="InterPro" id="IPR045087">
    <property type="entry name" value="Cu-oxidase_fam"/>
</dbReference>
<dbReference type="InterPro" id="IPR017761">
    <property type="entry name" value="Laccase"/>
</dbReference>
<evidence type="ECO:0000256" key="3">
    <source>
        <dbReference type="ARBA" id="ARBA00010609"/>
    </source>
</evidence>
<dbReference type="PANTHER" id="PTHR11709">
    <property type="entry name" value="MULTI-COPPER OXIDASE"/>
    <property type="match status" value="1"/>
</dbReference>
<dbReference type="PANTHER" id="PTHR11709:SF520">
    <property type="entry name" value="LACCASE"/>
    <property type="match status" value="1"/>
</dbReference>
<sequence length="568" mass="63703">MWLGKKIFFLFILGFLLLGGIPHCQAWFRRYRFVVREAWYTRLCETKKILTVNGQFPGPTIYAHKGETLIVDVYNRGKDNITLHWHGVKLERYPWSDGPEYITQCPIKPGGKFSQKVIFSSEEGTLFWHAHSEWSRATVHGAIIVYPKYNFGYPFPRPFAEFPIILGEWWKKDVGEVLKVALKTGGDPNISDAFTINGQPGDLYNCSKPGTFKMSVVHGQTYLLRIVNAALSDILFLAVANHQLTVVGVDASYMKPLTANYVTISPGQTLDALLFANQPPGRYYIAARAYTSGVNISFDNTTTTGIVQYYGQYYPPSSPPSFPPLPNYNDTFAIINFSSSLRSLACKKHPISVPLNVTTKLISTVSVNTFPCPNSTCEGPNGTRLAASMNNISFVNPSIDILQAYYKGINGVFGNQFPSVPPLIFNYTADYQPLILQTPKRGLEVKVLEYDSDVELVLQGTSLVAGIEHPMHLHGYSFYVVGGGFGNFDEYKDPLSYNLVDPPLRNTIVVPKKGWIAVRFKANNPGVWFMHCHFERHLSWGMEMVFIVKNGQQSYQTMLPPPPDMPPC</sequence>
<evidence type="ECO:0000313" key="18">
    <source>
        <dbReference type="Proteomes" id="UP000241394"/>
    </source>
</evidence>